<comment type="function">
    <text evidence="7">Required for ribosome biogenesis. Part of a complex which catalyzes pseudouridylation of rRNA. This involves the isomerization of uridine such that the ribose is subsequently attached to C5, instead of the normal N1. Pseudouridine ("psi") residues may serve to stabilize the conformation of rRNAs.</text>
</comment>
<dbReference type="Proteomes" id="UP000015354">
    <property type="component" value="Unassembled WGS sequence"/>
</dbReference>
<keyword evidence="5 7" id="KW-0694">RNA-binding</keyword>
<evidence type="ECO:0000256" key="3">
    <source>
        <dbReference type="ARBA" id="ARBA00022552"/>
    </source>
</evidence>
<dbReference type="GO" id="GO:0006364">
    <property type="term" value="P:rRNA processing"/>
    <property type="evidence" value="ECO:0007669"/>
    <property type="project" value="UniProtKB-KW"/>
</dbReference>
<evidence type="ECO:0000256" key="8">
    <source>
        <dbReference type="SAM" id="MobiDB-lite"/>
    </source>
</evidence>
<sequence>MRPLSLVLDMGTPMCLADGRRIGVVASILGPVNNVVYVVAKPSEGAVPVGEDTPIYYDVSFKRVLYDPMHLCDTLHGTDASYLNDEELPDNVRPDFSDDDKEMQWKRERKKQGGTSGRGQGFGDVSSSSSVNEGGDLKWSEMVFYGG</sequence>
<reference evidence="9 10" key="1">
    <citation type="journal article" date="2013" name="PLoS ONE">
        <title>Predicting the Proteins of Angomonas deanei, Strigomonas culicis and Their Respective Endosymbionts Reveals New Aspects of the Trypanosomatidae Family.</title>
        <authorList>
            <person name="Motta M.C."/>
            <person name="Martins A.C."/>
            <person name="de Souza S.S."/>
            <person name="Catta-Preta C.M."/>
            <person name="Silva R."/>
            <person name="Klein C.C."/>
            <person name="de Almeida L.G."/>
            <person name="de Lima Cunha O."/>
            <person name="Ciapina L.P."/>
            <person name="Brocchi M."/>
            <person name="Colabardini A.C."/>
            <person name="de Araujo Lima B."/>
            <person name="Machado C.R."/>
            <person name="de Almeida Soares C.M."/>
            <person name="Probst C.M."/>
            <person name="de Menezes C.B."/>
            <person name="Thompson C.E."/>
            <person name="Bartholomeu D.C."/>
            <person name="Gradia D.F."/>
            <person name="Pavoni D.P."/>
            <person name="Grisard E.C."/>
            <person name="Fantinatti-Garboggini F."/>
            <person name="Marchini F.K."/>
            <person name="Rodrigues-Luiz G.F."/>
            <person name="Wagner G."/>
            <person name="Goldman G.H."/>
            <person name="Fietto J.L."/>
            <person name="Elias M.C."/>
            <person name="Goldman M.H."/>
            <person name="Sagot M.F."/>
            <person name="Pereira M."/>
            <person name="Stoco P.H."/>
            <person name="de Mendonca-Neto R.P."/>
            <person name="Teixeira S.M."/>
            <person name="Maciel T.E."/>
            <person name="de Oliveira Mendes T.A."/>
            <person name="Urmenyi T.P."/>
            <person name="de Souza W."/>
            <person name="Schenkman S."/>
            <person name="de Vasconcelos A.T."/>
        </authorList>
    </citation>
    <scope>NUCLEOTIDE SEQUENCE [LARGE SCALE GENOMIC DNA]</scope>
</reference>
<keyword evidence="6 7" id="KW-0539">Nucleus</keyword>
<keyword evidence="3 7" id="KW-0698">rRNA processing</keyword>
<dbReference type="InterPro" id="IPR040309">
    <property type="entry name" value="Naf1"/>
</dbReference>
<proteinExistence type="inferred from homology"/>
<dbReference type="PANTHER" id="PTHR31633:SF1">
    <property type="entry name" value="H_ACA RIBONUCLEOPROTEIN COMPLEX NON-CORE SUBUNIT NAF1"/>
    <property type="match status" value="1"/>
</dbReference>
<dbReference type="GO" id="GO:0003723">
    <property type="term" value="F:RNA binding"/>
    <property type="evidence" value="ECO:0007669"/>
    <property type="project" value="UniProtKB-KW"/>
</dbReference>
<comment type="similarity">
    <text evidence="7">Belongs to the GAR1 family.</text>
</comment>
<feature type="region of interest" description="Disordered" evidence="8">
    <location>
        <begin position="84"/>
        <end position="134"/>
    </location>
</feature>
<dbReference type="InterPro" id="IPR038664">
    <property type="entry name" value="Gar1/Naf1_Cbf5-bd_sf"/>
</dbReference>
<gene>
    <name evidence="9" type="ORF">STCU_02074</name>
</gene>
<comment type="similarity">
    <text evidence="1">Belongs to the NAF1 family.</text>
</comment>
<dbReference type="GO" id="GO:0005730">
    <property type="term" value="C:nucleolus"/>
    <property type="evidence" value="ECO:0007669"/>
    <property type="project" value="UniProtKB-SubCell"/>
</dbReference>
<protein>
    <recommendedName>
        <fullName evidence="7">H/ACA ribonucleoprotein complex subunit</fullName>
    </recommendedName>
</protein>
<organism evidence="9 10">
    <name type="scientific">Strigomonas culicis</name>
    <dbReference type="NCBI Taxonomy" id="28005"/>
    <lineage>
        <taxon>Eukaryota</taxon>
        <taxon>Discoba</taxon>
        <taxon>Euglenozoa</taxon>
        <taxon>Kinetoplastea</taxon>
        <taxon>Metakinetoplastina</taxon>
        <taxon>Trypanosomatida</taxon>
        <taxon>Trypanosomatidae</taxon>
        <taxon>Strigomonadinae</taxon>
        <taxon>Strigomonas</taxon>
    </lineage>
</organism>
<keyword evidence="10" id="KW-1185">Reference proteome</keyword>
<evidence type="ECO:0000313" key="9">
    <source>
        <dbReference type="EMBL" id="EPY33692.1"/>
    </source>
</evidence>
<evidence type="ECO:0000256" key="1">
    <source>
        <dbReference type="ARBA" id="ARBA00009801"/>
    </source>
</evidence>
<evidence type="ECO:0000256" key="2">
    <source>
        <dbReference type="ARBA" id="ARBA00022517"/>
    </source>
</evidence>
<dbReference type="Gene3D" id="2.40.10.230">
    <property type="entry name" value="Probable tRNA pseudouridine synthase domain"/>
    <property type="match status" value="1"/>
</dbReference>
<comment type="subcellular location">
    <subcellularLocation>
        <location evidence="7">Nucleus</location>
        <location evidence="7">Nucleolus</location>
    </subcellularLocation>
</comment>
<evidence type="ECO:0000256" key="4">
    <source>
        <dbReference type="ARBA" id="ARBA00022553"/>
    </source>
</evidence>
<dbReference type="EMBL" id="ATMH01002074">
    <property type="protein sequence ID" value="EPY33692.1"/>
    <property type="molecule type" value="Genomic_DNA"/>
</dbReference>
<keyword evidence="2 7" id="KW-0690">Ribosome biogenesis</keyword>
<comment type="subunit">
    <text evidence="7">Component of the small nucleolar ribonucleoprotein particles containing H/ACA-type snoRNAs (H/ACA snoRNPs).</text>
</comment>
<evidence type="ECO:0000256" key="7">
    <source>
        <dbReference type="RuleBase" id="RU364004"/>
    </source>
</evidence>
<dbReference type="OrthoDB" id="21550at2759"/>
<name>S9URX8_9TRYP</name>
<evidence type="ECO:0000313" key="10">
    <source>
        <dbReference type="Proteomes" id="UP000015354"/>
    </source>
</evidence>
<evidence type="ECO:0000256" key="6">
    <source>
        <dbReference type="ARBA" id="ARBA00023242"/>
    </source>
</evidence>
<evidence type="ECO:0000256" key="5">
    <source>
        <dbReference type="ARBA" id="ARBA00022884"/>
    </source>
</evidence>
<dbReference type="Pfam" id="PF04410">
    <property type="entry name" value="Gar1"/>
    <property type="match status" value="1"/>
</dbReference>
<keyword evidence="7" id="KW-0687">Ribonucleoprotein</keyword>
<keyword evidence="4" id="KW-0597">Phosphoprotein</keyword>
<dbReference type="InterPro" id="IPR007504">
    <property type="entry name" value="H/ACA_rnp_Gar1/Naf1"/>
</dbReference>
<dbReference type="PANTHER" id="PTHR31633">
    <property type="entry name" value="H/ACA RIBONUCLEOPROTEIN COMPLEX NON-CORE SUBUNIT NAF1"/>
    <property type="match status" value="1"/>
</dbReference>
<dbReference type="GO" id="GO:0001522">
    <property type="term" value="P:pseudouridine synthesis"/>
    <property type="evidence" value="ECO:0007669"/>
    <property type="project" value="InterPro"/>
</dbReference>
<dbReference type="SUPFAM" id="SSF50447">
    <property type="entry name" value="Translation proteins"/>
    <property type="match status" value="1"/>
</dbReference>
<dbReference type="AlphaFoldDB" id="S9URX8"/>
<comment type="caution">
    <text evidence="9">The sequence shown here is derived from an EMBL/GenBank/DDBJ whole genome shotgun (WGS) entry which is preliminary data.</text>
</comment>
<accession>S9URX8</accession>
<dbReference type="InterPro" id="IPR009000">
    <property type="entry name" value="Transl_B-barrel_sf"/>
</dbReference>
<dbReference type="GO" id="GO:0005732">
    <property type="term" value="C:sno(s)RNA-containing ribonucleoprotein complex"/>
    <property type="evidence" value="ECO:0007669"/>
    <property type="project" value="InterPro"/>
</dbReference>
<dbReference type="GO" id="GO:0000493">
    <property type="term" value="P:box H/ACA snoRNP assembly"/>
    <property type="evidence" value="ECO:0007669"/>
    <property type="project" value="InterPro"/>
</dbReference>
<feature type="compositionally biased region" description="Basic and acidic residues" evidence="8">
    <location>
        <begin position="90"/>
        <end position="106"/>
    </location>
</feature>